<dbReference type="Gene3D" id="2.30.42.10">
    <property type="match status" value="1"/>
</dbReference>
<accession>A0ABD3WTT6</accession>
<evidence type="ECO:0000256" key="4">
    <source>
        <dbReference type="SAM" id="MobiDB-lite"/>
    </source>
</evidence>
<keyword evidence="3" id="KW-0479">Metal-binding</keyword>
<feature type="region of interest" description="Disordered" evidence="4">
    <location>
        <begin position="105"/>
        <end position="133"/>
    </location>
</feature>
<evidence type="ECO:0000256" key="1">
    <source>
        <dbReference type="ARBA" id="ARBA00004496"/>
    </source>
</evidence>
<keyword evidence="3" id="KW-0440">LIM domain</keyword>
<feature type="compositionally biased region" description="Pro residues" evidence="4">
    <location>
        <begin position="118"/>
        <end position="128"/>
    </location>
</feature>
<keyword evidence="7" id="KW-1185">Reference proteome</keyword>
<reference evidence="6 7" key="1">
    <citation type="submission" date="2024-11" db="EMBL/GenBank/DDBJ databases">
        <title>Chromosome-level genome assembly of the freshwater bivalve Anodonta woodiana.</title>
        <authorList>
            <person name="Chen X."/>
        </authorList>
    </citation>
    <scope>NUCLEOTIDE SEQUENCE [LARGE SCALE GENOMIC DNA]</scope>
    <source>
        <strain evidence="6">MN2024</strain>
        <tissue evidence="6">Gills</tissue>
    </source>
</reference>
<dbReference type="SUPFAM" id="SSF50156">
    <property type="entry name" value="PDZ domain-like"/>
    <property type="match status" value="1"/>
</dbReference>
<gene>
    <name evidence="6" type="ORF">ACJMK2_034456</name>
</gene>
<dbReference type="PANTHER" id="PTHR24214">
    <property type="entry name" value="PDZ AND LIM DOMAIN PROTEIN ZASP"/>
    <property type="match status" value="1"/>
</dbReference>
<evidence type="ECO:0000256" key="3">
    <source>
        <dbReference type="ARBA" id="ARBA00023038"/>
    </source>
</evidence>
<evidence type="ECO:0000313" key="6">
    <source>
        <dbReference type="EMBL" id="KAL3876648.1"/>
    </source>
</evidence>
<feature type="compositionally biased region" description="Polar residues" evidence="4">
    <location>
        <begin position="105"/>
        <end position="117"/>
    </location>
</feature>
<proteinExistence type="predicted"/>
<dbReference type="FunFam" id="2.30.42.10:FF:000055">
    <property type="entry name" value="PDZ and LIM domain protein 3"/>
    <property type="match status" value="1"/>
</dbReference>
<comment type="caution">
    <text evidence="6">The sequence shown here is derived from an EMBL/GenBank/DDBJ whole genome shotgun (WGS) entry which is preliminary data.</text>
</comment>
<dbReference type="PROSITE" id="PS50106">
    <property type="entry name" value="PDZ"/>
    <property type="match status" value="1"/>
</dbReference>
<dbReference type="EMBL" id="JBJQND010000005">
    <property type="protein sequence ID" value="KAL3876648.1"/>
    <property type="molecule type" value="Genomic_DNA"/>
</dbReference>
<keyword evidence="2" id="KW-0963">Cytoplasm</keyword>
<dbReference type="InterPro" id="IPR001478">
    <property type="entry name" value="PDZ"/>
</dbReference>
<evidence type="ECO:0000313" key="7">
    <source>
        <dbReference type="Proteomes" id="UP001634394"/>
    </source>
</evidence>
<evidence type="ECO:0000256" key="2">
    <source>
        <dbReference type="ARBA" id="ARBA00022490"/>
    </source>
</evidence>
<sequence length="174" mass="18889">LPDPVAVGKSRSPMETIWLQKPSGDIPWGFRLQGGREFGQPLTVQRVTPGSIAANGRLDPGDIILKIGNVNATGITHNEAQDVIRGATNILQLTIRKGTMSTVSAPVSPTISTQYSNQPPPSPPPYRSPSPLADTFTIRNRVHISRRNQTVASLTTFRTIQSVTHTETNTTTRK</sequence>
<dbReference type="PANTHER" id="PTHR24214:SF38">
    <property type="entry name" value="PDZ AND LIM DOMAIN PROTEIN ZASP-RELATED"/>
    <property type="match status" value="1"/>
</dbReference>
<dbReference type="InterPro" id="IPR036034">
    <property type="entry name" value="PDZ_sf"/>
</dbReference>
<name>A0ABD3WTT6_SINWO</name>
<dbReference type="SMART" id="SM00228">
    <property type="entry name" value="PDZ"/>
    <property type="match status" value="1"/>
</dbReference>
<dbReference type="Pfam" id="PF00595">
    <property type="entry name" value="PDZ"/>
    <property type="match status" value="1"/>
</dbReference>
<dbReference type="GO" id="GO:0005737">
    <property type="term" value="C:cytoplasm"/>
    <property type="evidence" value="ECO:0007669"/>
    <property type="project" value="UniProtKB-SubCell"/>
</dbReference>
<dbReference type="CDD" id="cd23068">
    <property type="entry name" value="PDZ_ZASP52-like"/>
    <property type="match status" value="1"/>
</dbReference>
<feature type="non-terminal residue" evidence="6">
    <location>
        <position position="1"/>
    </location>
</feature>
<dbReference type="Proteomes" id="UP001634394">
    <property type="component" value="Unassembled WGS sequence"/>
</dbReference>
<protein>
    <recommendedName>
        <fullName evidence="5">PDZ domain-containing protein</fullName>
    </recommendedName>
</protein>
<feature type="domain" description="PDZ" evidence="5">
    <location>
        <begin position="16"/>
        <end position="99"/>
    </location>
</feature>
<keyword evidence="3" id="KW-0862">Zinc</keyword>
<comment type="subcellular location">
    <subcellularLocation>
        <location evidence="1">Cytoplasm</location>
    </subcellularLocation>
</comment>
<organism evidence="6 7">
    <name type="scientific">Sinanodonta woodiana</name>
    <name type="common">Chinese pond mussel</name>
    <name type="synonym">Anodonta woodiana</name>
    <dbReference type="NCBI Taxonomy" id="1069815"/>
    <lineage>
        <taxon>Eukaryota</taxon>
        <taxon>Metazoa</taxon>
        <taxon>Spiralia</taxon>
        <taxon>Lophotrochozoa</taxon>
        <taxon>Mollusca</taxon>
        <taxon>Bivalvia</taxon>
        <taxon>Autobranchia</taxon>
        <taxon>Heteroconchia</taxon>
        <taxon>Palaeoheterodonta</taxon>
        <taxon>Unionida</taxon>
        <taxon>Unionoidea</taxon>
        <taxon>Unionidae</taxon>
        <taxon>Unioninae</taxon>
        <taxon>Sinanodonta</taxon>
    </lineage>
</organism>
<evidence type="ECO:0000259" key="5">
    <source>
        <dbReference type="PROSITE" id="PS50106"/>
    </source>
</evidence>
<dbReference type="InterPro" id="IPR050604">
    <property type="entry name" value="PDZ-LIM_domain"/>
</dbReference>
<dbReference type="AlphaFoldDB" id="A0ABD3WTT6"/>